<dbReference type="Pfam" id="PF00990">
    <property type="entry name" value="GGDEF"/>
    <property type="match status" value="1"/>
</dbReference>
<gene>
    <name evidence="2" type="ORF">CGK74_05145</name>
</gene>
<dbReference type="NCBIfam" id="TIGR00254">
    <property type="entry name" value="GGDEF"/>
    <property type="match status" value="1"/>
</dbReference>
<organism evidence="2 3">
    <name type="scientific">Thauera propionica</name>
    <dbReference type="NCBI Taxonomy" id="2019431"/>
    <lineage>
        <taxon>Bacteria</taxon>
        <taxon>Pseudomonadati</taxon>
        <taxon>Pseudomonadota</taxon>
        <taxon>Betaproteobacteria</taxon>
        <taxon>Rhodocyclales</taxon>
        <taxon>Zoogloeaceae</taxon>
        <taxon>Thauera</taxon>
    </lineage>
</organism>
<accession>A0A235F2S0</accession>
<evidence type="ECO:0000313" key="2">
    <source>
        <dbReference type="EMBL" id="OYD55566.1"/>
    </source>
</evidence>
<dbReference type="CDD" id="cd01949">
    <property type="entry name" value="GGDEF"/>
    <property type="match status" value="1"/>
</dbReference>
<dbReference type="GO" id="GO:0003824">
    <property type="term" value="F:catalytic activity"/>
    <property type="evidence" value="ECO:0007669"/>
    <property type="project" value="UniProtKB-ARBA"/>
</dbReference>
<dbReference type="EMBL" id="NOIH01000003">
    <property type="protein sequence ID" value="OYD55566.1"/>
    <property type="molecule type" value="Genomic_DNA"/>
</dbReference>
<dbReference type="SUPFAM" id="SSF55073">
    <property type="entry name" value="Nucleotide cyclase"/>
    <property type="match status" value="1"/>
</dbReference>
<dbReference type="PANTHER" id="PTHR46663">
    <property type="entry name" value="DIGUANYLATE CYCLASE DGCT-RELATED"/>
    <property type="match status" value="1"/>
</dbReference>
<name>A0A235F2S0_9RHOO</name>
<dbReference type="PROSITE" id="PS50887">
    <property type="entry name" value="GGDEF"/>
    <property type="match status" value="1"/>
</dbReference>
<dbReference type="OrthoDB" id="9813903at2"/>
<comment type="caution">
    <text evidence="2">The sequence shown here is derived from an EMBL/GenBank/DDBJ whole genome shotgun (WGS) entry which is preliminary data.</text>
</comment>
<evidence type="ECO:0000259" key="1">
    <source>
        <dbReference type="PROSITE" id="PS50887"/>
    </source>
</evidence>
<dbReference type="InterPro" id="IPR043128">
    <property type="entry name" value="Rev_trsase/Diguanyl_cyclase"/>
</dbReference>
<dbReference type="Proteomes" id="UP000215181">
    <property type="component" value="Unassembled WGS sequence"/>
</dbReference>
<dbReference type="FunFam" id="3.30.70.270:FF:000001">
    <property type="entry name" value="Diguanylate cyclase domain protein"/>
    <property type="match status" value="1"/>
</dbReference>
<reference evidence="2 3" key="1">
    <citation type="submission" date="2017-07" db="EMBL/GenBank/DDBJ databases">
        <title>Thauera sp. KNDSS-Mac4 genome sequence and assembly.</title>
        <authorList>
            <person name="Mayilraj S."/>
        </authorList>
    </citation>
    <scope>NUCLEOTIDE SEQUENCE [LARGE SCALE GENOMIC DNA]</scope>
    <source>
        <strain evidence="2 3">KNDSS-Mac4</strain>
    </source>
</reference>
<evidence type="ECO:0000313" key="3">
    <source>
        <dbReference type="Proteomes" id="UP000215181"/>
    </source>
</evidence>
<sequence>MGRDQRRLHQLERPATLNIVNDITARKAAEDSIRHLAHHDPLTGLPNRVLLQDRLERALASAQRNGASLAMLFIDLDGFKPVNDRYGHDTGDALLQAVAKRLNGTLRHSDTAARIGGDEFVVLLPILADAGDAGLIAGKLRTAIASPFEIDGHRITISASIGLALYPRDGDTAAELMRTADGAMYAEKRQHTA</sequence>
<dbReference type="InterPro" id="IPR029787">
    <property type="entry name" value="Nucleotide_cyclase"/>
</dbReference>
<dbReference type="InterPro" id="IPR000160">
    <property type="entry name" value="GGDEF_dom"/>
</dbReference>
<dbReference type="RefSeq" id="WP_094267383.1">
    <property type="nucleotide sequence ID" value="NZ_NOIH01000003.1"/>
</dbReference>
<dbReference type="PANTHER" id="PTHR46663:SF3">
    <property type="entry name" value="SLL0267 PROTEIN"/>
    <property type="match status" value="1"/>
</dbReference>
<dbReference type="InterPro" id="IPR052163">
    <property type="entry name" value="DGC-Regulatory_Protein"/>
</dbReference>
<proteinExistence type="predicted"/>
<feature type="domain" description="GGDEF" evidence="1">
    <location>
        <begin position="67"/>
        <end position="193"/>
    </location>
</feature>
<dbReference type="AlphaFoldDB" id="A0A235F2S0"/>
<protein>
    <recommendedName>
        <fullName evidence="1">GGDEF domain-containing protein</fullName>
    </recommendedName>
</protein>
<dbReference type="Gene3D" id="3.30.70.270">
    <property type="match status" value="1"/>
</dbReference>
<keyword evidence="3" id="KW-1185">Reference proteome</keyword>
<dbReference type="SMART" id="SM00267">
    <property type="entry name" value="GGDEF"/>
    <property type="match status" value="1"/>
</dbReference>